<dbReference type="KEGG" id="dph:EHF33_19445"/>
<geneLocation type="plasmid" evidence="1 2">
    <name>unnamed2</name>
</geneLocation>
<organism evidence="1 2">
    <name type="scientific">Deinococcus psychrotolerans</name>
    <dbReference type="NCBI Taxonomy" id="2489213"/>
    <lineage>
        <taxon>Bacteria</taxon>
        <taxon>Thermotogati</taxon>
        <taxon>Deinococcota</taxon>
        <taxon>Deinococci</taxon>
        <taxon>Deinococcales</taxon>
        <taxon>Deinococcaceae</taxon>
        <taxon>Deinococcus</taxon>
    </lineage>
</organism>
<dbReference type="RefSeq" id="WP_124875308.1">
    <property type="nucleotide sequence ID" value="NZ_CP034186.1"/>
</dbReference>
<dbReference type="EMBL" id="CP034186">
    <property type="protein sequence ID" value="AZI45063.1"/>
    <property type="molecule type" value="Genomic_DNA"/>
</dbReference>
<accession>A0A3G8YJC7</accession>
<dbReference type="AlphaFoldDB" id="A0A3G8YJC7"/>
<reference evidence="1 2" key="1">
    <citation type="submission" date="2018-11" db="EMBL/GenBank/DDBJ databases">
        <title>Deinococcus shelandsis sp. nov., isolated from South Shetland Islands soil of Antarctica.</title>
        <authorList>
            <person name="Tian J."/>
        </authorList>
    </citation>
    <scope>NUCLEOTIDE SEQUENCE [LARGE SCALE GENOMIC DNA]</scope>
    <source>
        <strain evidence="1 2">S14-83T</strain>
        <plasmid evidence="1 2">unnamed2</plasmid>
    </source>
</reference>
<evidence type="ECO:0000313" key="2">
    <source>
        <dbReference type="Proteomes" id="UP000276417"/>
    </source>
</evidence>
<name>A0A3G8YJC7_9DEIO</name>
<keyword evidence="1" id="KW-0614">Plasmid</keyword>
<gene>
    <name evidence="1" type="ORF">EHF33_19445</name>
</gene>
<keyword evidence="2" id="KW-1185">Reference proteome</keyword>
<dbReference type="Proteomes" id="UP000276417">
    <property type="component" value="Plasmid unnamed2"/>
</dbReference>
<evidence type="ECO:0008006" key="3">
    <source>
        <dbReference type="Google" id="ProtNLM"/>
    </source>
</evidence>
<protein>
    <recommendedName>
        <fullName evidence="3">Transposase</fullName>
    </recommendedName>
</protein>
<evidence type="ECO:0000313" key="1">
    <source>
        <dbReference type="EMBL" id="AZI45063.1"/>
    </source>
</evidence>
<dbReference type="OrthoDB" id="72455at2"/>
<proteinExistence type="predicted"/>
<sequence>MTSLGLSHEAQELLAQMVYASGREDAQQVIAYLNWQASRMYAKKLKMHGMNLGYVQKARKTAIHNHHFSHLPQAMYAAGICFKRVPPYYTSQRCPYCSRGPTRRSTAIATVTS</sequence>